<reference evidence="1 2" key="1">
    <citation type="submission" date="2022-12" db="EMBL/GenBank/DDBJ databases">
        <title>Chromosome-scale assembly of the Ensete ventricosum genome.</title>
        <authorList>
            <person name="Dussert Y."/>
            <person name="Stocks J."/>
            <person name="Wendawek A."/>
            <person name="Woldeyes F."/>
            <person name="Nichols R.A."/>
            <person name="Borrell J.S."/>
        </authorList>
    </citation>
    <scope>NUCLEOTIDE SEQUENCE [LARGE SCALE GENOMIC DNA]</scope>
    <source>
        <strain evidence="2">cv. Maze</strain>
        <tissue evidence="1">Seeds</tissue>
    </source>
</reference>
<protein>
    <submittedName>
        <fullName evidence="1">Uncharacterized protein</fullName>
    </submittedName>
</protein>
<comment type="caution">
    <text evidence="1">The sequence shown here is derived from an EMBL/GenBank/DDBJ whole genome shotgun (WGS) entry which is preliminary data.</text>
</comment>
<sequence>MAVLRIVTALSGLDRCRHRTDATVISSLSPSHKTAASFLRSSLPLVHSRRFECSPSAVNDFAVTGLSFSQSTRSLPSWTSEALKGERFTKGRALQMKGQQRASKRSMTDDGRTCLLTAWGFLNFLIRRSCKLAVFLIHPPSQRIPINDLVYILKECPKLDIYNPPLSVKNPGLMRKFILTVHETIVRRASYEFM</sequence>
<gene>
    <name evidence="1" type="ORF">OPV22_004357</name>
</gene>
<organism evidence="1 2">
    <name type="scientific">Ensete ventricosum</name>
    <name type="common">Abyssinian banana</name>
    <name type="synonym">Musa ensete</name>
    <dbReference type="NCBI Taxonomy" id="4639"/>
    <lineage>
        <taxon>Eukaryota</taxon>
        <taxon>Viridiplantae</taxon>
        <taxon>Streptophyta</taxon>
        <taxon>Embryophyta</taxon>
        <taxon>Tracheophyta</taxon>
        <taxon>Spermatophyta</taxon>
        <taxon>Magnoliopsida</taxon>
        <taxon>Liliopsida</taxon>
        <taxon>Zingiberales</taxon>
        <taxon>Musaceae</taxon>
        <taxon>Ensete</taxon>
    </lineage>
</organism>
<dbReference type="AlphaFoldDB" id="A0AAV8S3J3"/>
<evidence type="ECO:0000313" key="2">
    <source>
        <dbReference type="Proteomes" id="UP001222027"/>
    </source>
</evidence>
<evidence type="ECO:0000313" key="1">
    <source>
        <dbReference type="EMBL" id="KAJ8513923.1"/>
    </source>
</evidence>
<proteinExistence type="predicted"/>
<dbReference type="EMBL" id="JAQQAF010000001">
    <property type="protein sequence ID" value="KAJ8513923.1"/>
    <property type="molecule type" value="Genomic_DNA"/>
</dbReference>
<keyword evidence="2" id="KW-1185">Reference proteome</keyword>
<accession>A0AAV8S3J3</accession>
<name>A0AAV8S3J3_ENSVE</name>
<dbReference type="Proteomes" id="UP001222027">
    <property type="component" value="Unassembled WGS sequence"/>
</dbReference>